<evidence type="ECO:0000256" key="6">
    <source>
        <dbReference type="ARBA" id="ARBA00023136"/>
    </source>
</evidence>
<evidence type="ECO:0000256" key="8">
    <source>
        <dbReference type="SAM" id="Phobius"/>
    </source>
</evidence>
<comment type="similarity">
    <text evidence="2">Belongs to the PEN-2 family.</text>
</comment>
<dbReference type="Proteomes" id="UP000327157">
    <property type="component" value="Unassembled WGS sequence"/>
</dbReference>
<dbReference type="EMBL" id="SMOL01000444">
    <property type="protein sequence ID" value="KAB2614310.1"/>
    <property type="molecule type" value="Genomic_DNA"/>
</dbReference>
<evidence type="ECO:0000256" key="5">
    <source>
        <dbReference type="ARBA" id="ARBA00022989"/>
    </source>
</evidence>
<evidence type="ECO:0000256" key="7">
    <source>
        <dbReference type="SAM" id="MobiDB-lite"/>
    </source>
</evidence>
<keyword evidence="3 8" id="KW-0812">Transmembrane</keyword>
<gene>
    <name evidence="9" type="ORF">D8674_038545</name>
    <name evidence="10" type="ORF">D8674_038572</name>
</gene>
<keyword evidence="4" id="KW-0914">Notch signaling pathway</keyword>
<protein>
    <submittedName>
        <fullName evidence="9">Gamma-secretase subunit PEN-2</fullName>
    </submittedName>
</protein>
<dbReference type="OrthoDB" id="524898at2759"/>
<organism evidence="9 11">
    <name type="scientific">Pyrus ussuriensis x Pyrus communis</name>
    <dbReference type="NCBI Taxonomy" id="2448454"/>
    <lineage>
        <taxon>Eukaryota</taxon>
        <taxon>Viridiplantae</taxon>
        <taxon>Streptophyta</taxon>
        <taxon>Embryophyta</taxon>
        <taxon>Tracheophyta</taxon>
        <taxon>Spermatophyta</taxon>
        <taxon>Magnoliopsida</taxon>
        <taxon>eudicotyledons</taxon>
        <taxon>Gunneridae</taxon>
        <taxon>Pentapetalae</taxon>
        <taxon>rosids</taxon>
        <taxon>fabids</taxon>
        <taxon>Rosales</taxon>
        <taxon>Rosaceae</taxon>
        <taxon>Amygdaloideae</taxon>
        <taxon>Maleae</taxon>
        <taxon>Pyrus</taxon>
    </lineage>
</organism>
<feature type="transmembrane region" description="Helical" evidence="8">
    <location>
        <begin position="87"/>
        <end position="111"/>
    </location>
</feature>
<dbReference type="AlphaFoldDB" id="A0A5N5GM10"/>
<evidence type="ECO:0000256" key="2">
    <source>
        <dbReference type="ARBA" id="ARBA00009607"/>
    </source>
</evidence>
<name>A0A5N5GM10_9ROSA</name>
<dbReference type="GO" id="GO:0007219">
    <property type="term" value="P:Notch signaling pathway"/>
    <property type="evidence" value="ECO:0007669"/>
    <property type="project" value="UniProtKB-KW"/>
</dbReference>
<evidence type="ECO:0000256" key="1">
    <source>
        <dbReference type="ARBA" id="ARBA00004141"/>
    </source>
</evidence>
<evidence type="ECO:0000313" key="10">
    <source>
        <dbReference type="EMBL" id="KAB2634166.1"/>
    </source>
</evidence>
<feature type="transmembrane region" description="Helical" evidence="8">
    <location>
        <begin position="55"/>
        <end position="75"/>
    </location>
</feature>
<keyword evidence="5 8" id="KW-1133">Transmembrane helix</keyword>
<evidence type="ECO:0000256" key="3">
    <source>
        <dbReference type="ARBA" id="ARBA00022692"/>
    </source>
</evidence>
<dbReference type="PANTHER" id="PTHR16318:SF0">
    <property type="entry name" value="GAMMA-SECRETASE SUBUNIT PEN-2"/>
    <property type="match status" value="1"/>
</dbReference>
<evidence type="ECO:0000313" key="11">
    <source>
        <dbReference type="Proteomes" id="UP000327157"/>
    </source>
</evidence>
<evidence type="ECO:0000313" key="9">
    <source>
        <dbReference type="EMBL" id="KAB2614310.1"/>
    </source>
</evidence>
<dbReference type="Pfam" id="PF10251">
    <property type="entry name" value="PEN-2"/>
    <property type="match status" value="1"/>
</dbReference>
<evidence type="ECO:0000256" key="4">
    <source>
        <dbReference type="ARBA" id="ARBA00022976"/>
    </source>
</evidence>
<keyword evidence="6 8" id="KW-0472">Membrane</keyword>
<proteinExistence type="inferred from homology"/>
<dbReference type="InterPro" id="IPR019379">
    <property type="entry name" value="Gamma_Secretase_Asp_P_PEN2"/>
</dbReference>
<comment type="subcellular location">
    <subcellularLocation>
        <location evidence="1">Membrane</location>
        <topology evidence="1">Multi-pass membrane protein</topology>
    </subcellularLocation>
</comment>
<comment type="caution">
    <text evidence="9">The sequence shown here is derived from an EMBL/GenBank/DDBJ whole genome shotgun (WGS) entry which is preliminary data.</text>
</comment>
<feature type="region of interest" description="Disordered" evidence="7">
    <location>
        <begin position="1"/>
        <end position="25"/>
    </location>
</feature>
<dbReference type="EMBL" id="SMOL01000090">
    <property type="protein sequence ID" value="KAB2634166.1"/>
    <property type="molecule type" value="Genomic_DNA"/>
</dbReference>
<dbReference type="GO" id="GO:0070765">
    <property type="term" value="C:gamma-secretase complex"/>
    <property type="evidence" value="ECO:0007669"/>
    <property type="project" value="TreeGrafter"/>
</dbReference>
<reference evidence="9 11" key="1">
    <citation type="submission" date="2019-09" db="EMBL/GenBank/DDBJ databases">
        <authorList>
            <person name="Ou C."/>
        </authorList>
    </citation>
    <scope>NUCLEOTIDE SEQUENCE [LARGE SCALE GENOMIC DNA]</scope>
    <source>
        <strain evidence="9">S2</strain>
        <tissue evidence="9">Leaf</tissue>
    </source>
</reference>
<dbReference type="PANTHER" id="PTHR16318">
    <property type="entry name" value="GAMMA-SECRETASE SUBUNIT PEN-2"/>
    <property type="match status" value="1"/>
</dbReference>
<keyword evidence="11" id="KW-1185">Reference proteome</keyword>
<reference evidence="9 11" key="2">
    <citation type="submission" date="2019-11" db="EMBL/GenBank/DDBJ databases">
        <title>A de novo genome assembly of a pear dwarfing rootstock.</title>
        <authorList>
            <person name="Wang F."/>
            <person name="Wang J."/>
            <person name="Li S."/>
            <person name="Zhang Y."/>
            <person name="Fang M."/>
            <person name="Ma L."/>
            <person name="Zhao Y."/>
            <person name="Jiang S."/>
        </authorList>
    </citation>
    <scope>NUCLEOTIDE SEQUENCE [LARGE SCALE GENOMIC DNA]</scope>
    <source>
        <strain evidence="9">S2</strain>
        <tissue evidence="9">Leaf</tissue>
    </source>
</reference>
<accession>A0A5N5GM10</accession>
<sequence>MEASRSNSEIPNLNPSPRRNPIPISSPSPAWPTIDGPLGLSEEESVSYARRFYKFGFALLPWLWALNCFYFWPVLRHSRSFPRIYHYVLRSAVGFTVFSALLLSWALTFAIGGEHLFGHVWDQLVMYNLADRLGLTADIILGCLYNACSQKLPPPTSAVISENQWREPFCGVHLPLLS</sequence>